<organism evidence="5 6">
    <name type="scientific">Rhizoctonia solani</name>
    <dbReference type="NCBI Taxonomy" id="456999"/>
    <lineage>
        <taxon>Eukaryota</taxon>
        <taxon>Fungi</taxon>
        <taxon>Dikarya</taxon>
        <taxon>Basidiomycota</taxon>
        <taxon>Agaricomycotina</taxon>
        <taxon>Agaricomycetes</taxon>
        <taxon>Cantharellales</taxon>
        <taxon>Ceratobasidiaceae</taxon>
        <taxon>Rhizoctonia</taxon>
    </lineage>
</organism>
<dbReference type="PANTHER" id="PTHR31836:SF24">
    <property type="entry name" value="RLPA-LIKE PROTEIN DOUBLE-PSI BETA-BARREL DOMAIN-CONTAINING PROTEIN"/>
    <property type="match status" value="1"/>
</dbReference>
<feature type="region of interest" description="Disordered" evidence="2">
    <location>
        <begin position="77"/>
        <end position="120"/>
    </location>
</feature>
<dbReference type="InterPro" id="IPR009009">
    <property type="entry name" value="RlpA-like_DPBB"/>
</dbReference>
<evidence type="ECO:0000256" key="2">
    <source>
        <dbReference type="SAM" id="MobiDB-lite"/>
    </source>
</evidence>
<feature type="domain" description="RlpA-like protein double-psi beta-barrel" evidence="4">
    <location>
        <begin position="161"/>
        <end position="222"/>
    </location>
</feature>
<gene>
    <name evidence="5" type="ORF">RDB_LOCUS178296</name>
</gene>
<feature type="signal peptide" evidence="3">
    <location>
        <begin position="1"/>
        <end position="20"/>
    </location>
</feature>
<dbReference type="InterPro" id="IPR036908">
    <property type="entry name" value="RlpA-like_sf"/>
</dbReference>
<evidence type="ECO:0000256" key="3">
    <source>
        <dbReference type="SAM" id="SignalP"/>
    </source>
</evidence>
<dbReference type="SUPFAM" id="SSF50685">
    <property type="entry name" value="Barwin-like endoglucanases"/>
    <property type="match status" value="1"/>
</dbReference>
<protein>
    <recommendedName>
        <fullName evidence="4">RlpA-like protein double-psi beta-barrel domain-containing protein</fullName>
    </recommendedName>
</protein>
<dbReference type="InterPro" id="IPR051477">
    <property type="entry name" value="Expansin_CellWall"/>
</dbReference>
<sequence>MFSTVVAAFVLAASVNQVAATPSRARHAYAARAYAQDSHLLEDYDTYHTRYMKIGCPAAKKNDNGFFKDCCHPVAKDADSSVPDKCTKASGKQSYSGSDSDPEPATPPASPAPTQGSGSGETYTGGHGTYFYQNGVAGACGKVHSDDDYIVAVDYRRYGDLSKQSDLCGKKVKVTNTKNGKSVTCVVADACPTCNNGNSLDLSRGAFQEIATLDDGLVPITYTIVE</sequence>
<dbReference type="Pfam" id="PF03330">
    <property type="entry name" value="DPBB_1"/>
    <property type="match status" value="1"/>
</dbReference>
<dbReference type="Proteomes" id="UP000663841">
    <property type="component" value="Unassembled WGS sequence"/>
</dbReference>
<comment type="caution">
    <text evidence="5">The sequence shown here is derived from an EMBL/GenBank/DDBJ whole genome shotgun (WGS) entry which is preliminary data.</text>
</comment>
<keyword evidence="1 3" id="KW-0732">Signal</keyword>
<evidence type="ECO:0000256" key="1">
    <source>
        <dbReference type="ARBA" id="ARBA00022729"/>
    </source>
</evidence>
<dbReference type="EMBL" id="CAJMWW010000469">
    <property type="protein sequence ID" value="CAE6471557.1"/>
    <property type="molecule type" value="Genomic_DNA"/>
</dbReference>
<proteinExistence type="predicted"/>
<evidence type="ECO:0000259" key="4">
    <source>
        <dbReference type="Pfam" id="PF03330"/>
    </source>
</evidence>
<reference evidence="5" key="1">
    <citation type="submission" date="2021-01" db="EMBL/GenBank/DDBJ databases">
        <authorList>
            <person name="Kaushik A."/>
        </authorList>
    </citation>
    <scope>NUCLEOTIDE SEQUENCE</scope>
    <source>
        <strain evidence="5">AG3-T5</strain>
    </source>
</reference>
<evidence type="ECO:0000313" key="6">
    <source>
        <dbReference type="Proteomes" id="UP000663841"/>
    </source>
</evidence>
<dbReference type="Gene3D" id="2.40.40.10">
    <property type="entry name" value="RlpA-like domain"/>
    <property type="match status" value="1"/>
</dbReference>
<feature type="chain" id="PRO_5034804216" description="RlpA-like protein double-psi beta-barrel domain-containing protein" evidence="3">
    <location>
        <begin position="21"/>
        <end position="226"/>
    </location>
</feature>
<dbReference type="CDD" id="cd22191">
    <property type="entry name" value="DPBB_RlpA_EXP_N-like"/>
    <property type="match status" value="1"/>
</dbReference>
<dbReference type="AlphaFoldDB" id="A0A8H3C4C0"/>
<evidence type="ECO:0000313" key="5">
    <source>
        <dbReference type="EMBL" id="CAE6471557.1"/>
    </source>
</evidence>
<dbReference type="OrthoDB" id="3038309at2759"/>
<name>A0A8H3C4C0_9AGAM</name>
<accession>A0A8H3C4C0</accession>
<dbReference type="PANTHER" id="PTHR31836">
    <property type="match status" value="1"/>
</dbReference>